<dbReference type="KEGG" id="cdo:CDOO_02790"/>
<accession>A0A097IDU0</accession>
<name>A0A097IDU0_9CORY</name>
<dbReference type="Proteomes" id="UP000029914">
    <property type="component" value="Chromosome"/>
</dbReference>
<protein>
    <submittedName>
        <fullName evidence="2">Membrane protein</fullName>
    </submittedName>
</protein>
<evidence type="ECO:0000256" key="1">
    <source>
        <dbReference type="SAM" id="Phobius"/>
    </source>
</evidence>
<dbReference type="RefSeq" id="WP_018021299.1">
    <property type="nucleotide sequence ID" value="NZ_AQUX01000002.1"/>
</dbReference>
<dbReference type="STRING" id="558173.CDOO_02790"/>
<keyword evidence="1" id="KW-0812">Transmembrane</keyword>
<feature type="transmembrane region" description="Helical" evidence="1">
    <location>
        <begin position="16"/>
        <end position="41"/>
    </location>
</feature>
<keyword evidence="1" id="KW-1133">Transmembrane helix</keyword>
<dbReference type="HOGENOM" id="CLU_096021_1_0_11"/>
<feature type="transmembrane region" description="Helical" evidence="1">
    <location>
        <begin position="61"/>
        <end position="84"/>
    </location>
</feature>
<dbReference type="EMBL" id="CP006764">
    <property type="protein sequence ID" value="AIT60289.1"/>
    <property type="molecule type" value="Genomic_DNA"/>
</dbReference>
<organism evidence="2 3">
    <name type="scientific">Corynebacterium doosanense CAU 212 = DSM 45436</name>
    <dbReference type="NCBI Taxonomy" id="558173"/>
    <lineage>
        <taxon>Bacteria</taxon>
        <taxon>Bacillati</taxon>
        <taxon>Actinomycetota</taxon>
        <taxon>Actinomycetes</taxon>
        <taxon>Mycobacteriales</taxon>
        <taxon>Corynebacteriaceae</taxon>
        <taxon>Corynebacterium</taxon>
    </lineage>
</organism>
<dbReference type="AlphaFoldDB" id="A0A097IDU0"/>
<dbReference type="eggNOG" id="COG1302">
    <property type="taxonomic scope" value="Bacteria"/>
</dbReference>
<keyword evidence="1" id="KW-0472">Membrane</keyword>
<dbReference type="OrthoDB" id="5197468at2"/>
<evidence type="ECO:0000313" key="2">
    <source>
        <dbReference type="EMBL" id="AIT60289.1"/>
    </source>
</evidence>
<sequence>MSASAPAPADSPRARWLAVLVGVALLAASGVAVREFVVWYWKPAGWNSWLAPLPDLISHASPQATAIAGIGAVALGLILMVSALRPRNRRYVRIDGPAADIWLRPVDLARFSTASAKTLPGVVTASTLARKDRVIVDVAGRELSHDAVFTHIESAVHRAFGPDMLVNVSLREATEEDEL</sequence>
<evidence type="ECO:0000313" key="3">
    <source>
        <dbReference type="Proteomes" id="UP000029914"/>
    </source>
</evidence>
<reference evidence="2 3" key="1">
    <citation type="submission" date="2013-09" db="EMBL/GenBank/DDBJ databases">
        <title>Complete genome sequence of Corynebacterium doosanense CAU 212(T) (=DSM 45436(T)), isolated from activated sludge.</title>
        <authorList>
            <person name="Schaffert L."/>
            <person name="Albersmeier A."/>
            <person name="Kalinowski J."/>
            <person name="Ruckert C."/>
        </authorList>
    </citation>
    <scope>NUCLEOTIDE SEQUENCE [LARGE SCALE GENOMIC DNA]</scope>
    <source>
        <strain evidence="2 3">CAU 212</strain>
    </source>
</reference>
<gene>
    <name evidence="2" type="ORF">CDOO_02790</name>
</gene>
<proteinExistence type="predicted"/>
<keyword evidence="3" id="KW-1185">Reference proteome</keyword>